<dbReference type="Gene3D" id="3.40.50.720">
    <property type="entry name" value="NAD(P)-binding Rossmann-like Domain"/>
    <property type="match status" value="1"/>
</dbReference>
<dbReference type="Pfam" id="PF13460">
    <property type="entry name" value="NAD_binding_10"/>
    <property type="match status" value="1"/>
</dbReference>
<dbReference type="PANTHER" id="PTHR43355:SF2">
    <property type="entry name" value="FLAVIN REDUCTASE (NADPH)"/>
    <property type="match status" value="1"/>
</dbReference>
<name>G8P0W1_GRAMM</name>
<dbReference type="GO" id="GO:0016646">
    <property type="term" value="F:oxidoreductase activity, acting on the CH-NH group of donors, NAD or NADP as acceptor"/>
    <property type="evidence" value="ECO:0007669"/>
    <property type="project" value="TreeGrafter"/>
</dbReference>
<dbReference type="InterPro" id="IPR036291">
    <property type="entry name" value="NAD(P)-bd_dom_sf"/>
</dbReference>
<evidence type="ECO:0000259" key="1">
    <source>
        <dbReference type="Pfam" id="PF13460"/>
    </source>
</evidence>
<dbReference type="KEGG" id="gma:AciX8_1465"/>
<dbReference type="Proteomes" id="UP000007113">
    <property type="component" value="Chromosome"/>
</dbReference>
<evidence type="ECO:0000313" key="3">
    <source>
        <dbReference type="Proteomes" id="UP000007113"/>
    </source>
</evidence>
<dbReference type="AlphaFoldDB" id="G8P0W1"/>
<dbReference type="InterPro" id="IPR016040">
    <property type="entry name" value="NAD(P)-bd_dom"/>
</dbReference>
<dbReference type="eggNOG" id="COG2910">
    <property type="taxonomic scope" value="Bacteria"/>
</dbReference>
<gene>
    <name evidence="2" type="ordered locus">AciX8_1465</name>
</gene>
<keyword evidence="3" id="KW-1185">Reference proteome</keyword>
<dbReference type="STRING" id="682795.AciX8_1465"/>
<feature type="domain" description="NAD(P)-binding" evidence="1">
    <location>
        <begin position="7"/>
        <end position="169"/>
    </location>
</feature>
<dbReference type="SUPFAM" id="SSF51735">
    <property type="entry name" value="NAD(P)-binding Rossmann-fold domains"/>
    <property type="match status" value="1"/>
</dbReference>
<dbReference type="EMBL" id="CP003130">
    <property type="protein sequence ID" value="AEU35808.1"/>
    <property type="molecule type" value="Genomic_DNA"/>
</dbReference>
<dbReference type="InterPro" id="IPR051606">
    <property type="entry name" value="Polyketide_Oxido-like"/>
</dbReference>
<protein>
    <submittedName>
        <fullName evidence="2">NAD-dependent epimerase/dehydratase</fullName>
    </submittedName>
</protein>
<dbReference type="OrthoDB" id="9785372at2"/>
<proteinExistence type="predicted"/>
<accession>G8P0W1</accession>
<dbReference type="PANTHER" id="PTHR43355">
    <property type="entry name" value="FLAVIN REDUCTASE (NADPH)"/>
    <property type="match status" value="1"/>
</dbReference>
<dbReference type="HOGENOM" id="CLU_025711_3_1_0"/>
<organism evidence="2 3">
    <name type="scientific">Granulicella mallensis (strain ATCC BAA-1857 / DSM 23137 / MP5ACTX8)</name>
    <dbReference type="NCBI Taxonomy" id="682795"/>
    <lineage>
        <taxon>Bacteria</taxon>
        <taxon>Pseudomonadati</taxon>
        <taxon>Acidobacteriota</taxon>
        <taxon>Terriglobia</taxon>
        <taxon>Terriglobales</taxon>
        <taxon>Acidobacteriaceae</taxon>
        <taxon>Granulicella</taxon>
    </lineage>
</organism>
<evidence type="ECO:0000313" key="2">
    <source>
        <dbReference type="EMBL" id="AEU35808.1"/>
    </source>
</evidence>
<sequence length="206" mass="22298">MKLAIIGVTGNVGKHILDESLRRGHTVTGIARDTSKLSPRDGLTLVSGDADQPEALASLLKGHDVVISSVPFRSSVPARLIEAVRRSGVKRYLVVGGAGALEVAPGKLLLDTPHFAELPEWIRTEALAGKVFFDTLRVVTDLDWTMLSPSALFVEGDRTGIFRLGKDTLLTAADGKSWISFDDYSIALLDEVENPRNVKARFTVGY</sequence>
<reference evidence="2 3" key="1">
    <citation type="submission" date="2011-11" db="EMBL/GenBank/DDBJ databases">
        <title>Complete sequence of Granulicella mallensis MP5ACTX8.</title>
        <authorList>
            <consortium name="US DOE Joint Genome Institute"/>
            <person name="Lucas S."/>
            <person name="Copeland A."/>
            <person name="Lapidus A."/>
            <person name="Cheng J.-F."/>
            <person name="Goodwin L."/>
            <person name="Pitluck S."/>
            <person name="Peters L."/>
            <person name="Lu M."/>
            <person name="Detter J.C."/>
            <person name="Han C."/>
            <person name="Tapia R."/>
            <person name="Land M."/>
            <person name="Hauser L."/>
            <person name="Kyrpides N."/>
            <person name="Ivanova N."/>
            <person name="Mikhailova N."/>
            <person name="Pagani I."/>
            <person name="Rawat S."/>
            <person name="Mannisto M."/>
            <person name="Haggblom M."/>
            <person name="Woyke T."/>
        </authorList>
    </citation>
    <scope>NUCLEOTIDE SEQUENCE [LARGE SCALE GENOMIC DNA]</scope>
    <source>
        <strain evidence="3">ATCC BAA-1857 / DSM 23137 / MP5ACTX8</strain>
    </source>
</reference>
<dbReference type="RefSeq" id="WP_014264687.1">
    <property type="nucleotide sequence ID" value="NC_016631.1"/>
</dbReference>